<feature type="domain" description="Protein FecR C-terminal" evidence="3">
    <location>
        <begin position="304"/>
        <end position="371"/>
    </location>
</feature>
<dbReference type="EMBL" id="FMAR01000009">
    <property type="protein sequence ID" value="SCC44537.1"/>
    <property type="molecule type" value="Genomic_DNA"/>
</dbReference>
<keyword evidence="1" id="KW-0472">Membrane</keyword>
<evidence type="ECO:0000256" key="1">
    <source>
        <dbReference type="SAM" id="Phobius"/>
    </source>
</evidence>
<dbReference type="InterPro" id="IPR012373">
    <property type="entry name" value="Ferrdict_sens_TM"/>
</dbReference>
<dbReference type="OrthoDB" id="1099963at2"/>
<dbReference type="Pfam" id="PF04773">
    <property type="entry name" value="FecR"/>
    <property type="match status" value="1"/>
</dbReference>
<evidence type="ECO:0000313" key="5">
    <source>
        <dbReference type="Proteomes" id="UP000242818"/>
    </source>
</evidence>
<dbReference type="AlphaFoldDB" id="A0A1C4ELU8"/>
<keyword evidence="1" id="KW-0812">Transmembrane</keyword>
<protein>
    <submittedName>
        <fullName evidence="4">FecR family protein</fullName>
    </submittedName>
</protein>
<dbReference type="InterPro" id="IPR006860">
    <property type="entry name" value="FecR"/>
</dbReference>
<proteinExistence type="predicted"/>
<dbReference type="Gene3D" id="2.60.120.1440">
    <property type="match status" value="1"/>
</dbReference>
<accession>A0A1C4ELU8</accession>
<organism evidence="4 5">
    <name type="scientific">Chitinophaga costaii</name>
    <dbReference type="NCBI Taxonomy" id="1335309"/>
    <lineage>
        <taxon>Bacteria</taxon>
        <taxon>Pseudomonadati</taxon>
        <taxon>Bacteroidota</taxon>
        <taxon>Chitinophagia</taxon>
        <taxon>Chitinophagales</taxon>
        <taxon>Chitinophagaceae</taxon>
        <taxon>Chitinophaga</taxon>
    </lineage>
</organism>
<sequence>MQDMKQYNGVDLLERYTNGTASPEEVAIVESWHLHFSLDNREVLPAAAMVEDLAAIRQQLITISNKPVVRPLWYKVAAAAVLLAGIAMGTYLLAHRHPVMTVRELAAHDIQPGKNAATLTLSNGTRIVLDEQLQGKVAEQAGVRVTKNATGEIVYDDAAVSGGGEHLYNTLTTSKGETYQLNLPDGSKVWLNAASSLRYAASFNGLSERKVQLTGEAYFEVATDAQHPFIVVANRQEVKVLGTRFNINSYADEPVTKTTLAEGAVSINEQAILKPGQVATSSQAGLLQVQTGDVAMALAWRTGQFYFKDLPLPAVMRQISRWYNLDIEYQQTPTDDTFNGVIDRNASLSRILKILERGGVRFQVQDRKLIVIP</sequence>
<dbReference type="Gene3D" id="3.55.50.30">
    <property type="match status" value="1"/>
</dbReference>
<dbReference type="GO" id="GO:0016989">
    <property type="term" value="F:sigma factor antagonist activity"/>
    <property type="evidence" value="ECO:0007669"/>
    <property type="project" value="TreeGrafter"/>
</dbReference>
<dbReference type="Proteomes" id="UP000242818">
    <property type="component" value="Unassembled WGS sequence"/>
</dbReference>
<evidence type="ECO:0000259" key="3">
    <source>
        <dbReference type="Pfam" id="PF16344"/>
    </source>
</evidence>
<dbReference type="PIRSF" id="PIRSF018266">
    <property type="entry name" value="FecR"/>
    <property type="match status" value="1"/>
</dbReference>
<dbReference type="STRING" id="1335309.GA0116948_10921"/>
<dbReference type="Pfam" id="PF16344">
    <property type="entry name" value="FecR_C"/>
    <property type="match status" value="1"/>
</dbReference>
<evidence type="ECO:0000313" key="4">
    <source>
        <dbReference type="EMBL" id="SCC44537.1"/>
    </source>
</evidence>
<dbReference type="PANTHER" id="PTHR30273:SF2">
    <property type="entry name" value="PROTEIN FECR"/>
    <property type="match status" value="1"/>
</dbReference>
<gene>
    <name evidence="4" type="ORF">GA0116948_10921</name>
</gene>
<feature type="transmembrane region" description="Helical" evidence="1">
    <location>
        <begin position="72"/>
        <end position="94"/>
    </location>
</feature>
<reference evidence="4 5" key="1">
    <citation type="submission" date="2016-08" db="EMBL/GenBank/DDBJ databases">
        <authorList>
            <person name="Seilhamer J.J."/>
        </authorList>
    </citation>
    <scope>NUCLEOTIDE SEQUENCE [LARGE SCALE GENOMIC DNA]</scope>
    <source>
        <strain evidence="4 5">A37T2</strain>
    </source>
</reference>
<feature type="domain" description="FecR protein" evidence="2">
    <location>
        <begin position="170"/>
        <end position="265"/>
    </location>
</feature>
<evidence type="ECO:0000259" key="2">
    <source>
        <dbReference type="Pfam" id="PF04773"/>
    </source>
</evidence>
<keyword evidence="1" id="KW-1133">Transmembrane helix</keyword>
<keyword evidence="5" id="KW-1185">Reference proteome</keyword>
<dbReference type="InterPro" id="IPR032508">
    <property type="entry name" value="FecR_C"/>
</dbReference>
<name>A0A1C4ELU8_9BACT</name>
<dbReference type="PANTHER" id="PTHR30273">
    <property type="entry name" value="PERIPLASMIC SIGNAL SENSOR AND SIGMA FACTOR ACTIVATOR FECR-RELATED"/>
    <property type="match status" value="1"/>
</dbReference>